<dbReference type="OrthoDB" id="4510424at2759"/>
<dbReference type="GeneID" id="37219982"/>
<gene>
    <name evidence="3" type="ORF">BO80DRAFT_319959</name>
</gene>
<dbReference type="STRING" id="1448316.A0A395GHM7"/>
<proteinExistence type="predicted"/>
<accession>A0A395GHM7</accession>
<organism evidence="3 4">
    <name type="scientific">Aspergillus ibericus CBS 121593</name>
    <dbReference type="NCBI Taxonomy" id="1448316"/>
    <lineage>
        <taxon>Eukaryota</taxon>
        <taxon>Fungi</taxon>
        <taxon>Dikarya</taxon>
        <taxon>Ascomycota</taxon>
        <taxon>Pezizomycotina</taxon>
        <taxon>Eurotiomycetes</taxon>
        <taxon>Eurotiomycetidae</taxon>
        <taxon>Eurotiales</taxon>
        <taxon>Aspergillaceae</taxon>
        <taxon>Aspergillus</taxon>
        <taxon>Aspergillus subgen. Circumdati</taxon>
    </lineage>
</organism>
<name>A0A395GHM7_9EURO</name>
<feature type="coiled-coil region" evidence="1">
    <location>
        <begin position="38"/>
        <end position="65"/>
    </location>
</feature>
<keyword evidence="4" id="KW-1185">Reference proteome</keyword>
<evidence type="ECO:0000256" key="2">
    <source>
        <dbReference type="SAM" id="MobiDB-lite"/>
    </source>
</evidence>
<evidence type="ECO:0000313" key="3">
    <source>
        <dbReference type="EMBL" id="RAK94814.1"/>
    </source>
</evidence>
<protein>
    <submittedName>
        <fullName evidence="3">Uncharacterized protein</fullName>
    </submittedName>
</protein>
<sequence length="158" mass="17786">ANPSPPITEEVLDPGHQVPQSSLPQVEKQSPVQDVVIFNNLETERDNLLDEQDRQSQEITTLTQERDDIARERDAFAVHATRQALTTPRSATVPEPRRAMKIPDLPLFSDGKNISFEDWVLAMCQKLQANADQFATPAVRKAYITSRCEGDARRHLTP</sequence>
<dbReference type="VEuPathDB" id="FungiDB:BO80DRAFT_319959"/>
<evidence type="ECO:0000256" key="1">
    <source>
        <dbReference type="SAM" id="Coils"/>
    </source>
</evidence>
<dbReference type="EMBL" id="KZ824519">
    <property type="protein sequence ID" value="RAK94814.1"/>
    <property type="molecule type" value="Genomic_DNA"/>
</dbReference>
<feature type="compositionally biased region" description="Polar residues" evidence="2">
    <location>
        <begin position="18"/>
        <end position="29"/>
    </location>
</feature>
<dbReference type="AlphaFoldDB" id="A0A395GHM7"/>
<feature type="non-terminal residue" evidence="3">
    <location>
        <position position="1"/>
    </location>
</feature>
<evidence type="ECO:0000313" key="4">
    <source>
        <dbReference type="Proteomes" id="UP000249402"/>
    </source>
</evidence>
<reference evidence="3 4" key="1">
    <citation type="submission" date="2018-02" db="EMBL/GenBank/DDBJ databases">
        <title>The genomes of Aspergillus section Nigri reveals drivers in fungal speciation.</title>
        <authorList>
            <consortium name="DOE Joint Genome Institute"/>
            <person name="Vesth T.C."/>
            <person name="Nybo J."/>
            <person name="Theobald S."/>
            <person name="Brandl J."/>
            <person name="Frisvad J.C."/>
            <person name="Nielsen K.F."/>
            <person name="Lyhne E.K."/>
            <person name="Kogle M.E."/>
            <person name="Kuo A."/>
            <person name="Riley R."/>
            <person name="Clum A."/>
            <person name="Nolan M."/>
            <person name="Lipzen A."/>
            <person name="Salamov A."/>
            <person name="Henrissat B."/>
            <person name="Wiebenga A."/>
            <person name="De vries R.P."/>
            <person name="Grigoriev I.V."/>
            <person name="Mortensen U.H."/>
            <person name="Andersen M.R."/>
            <person name="Baker S.E."/>
        </authorList>
    </citation>
    <scope>NUCLEOTIDE SEQUENCE [LARGE SCALE GENOMIC DNA]</scope>
    <source>
        <strain evidence="3 4">CBS 121593</strain>
    </source>
</reference>
<feature type="region of interest" description="Disordered" evidence="2">
    <location>
        <begin position="1"/>
        <end position="29"/>
    </location>
</feature>
<dbReference type="Proteomes" id="UP000249402">
    <property type="component" value="Unassembled WGS sequence"/>
</dbReference>
<keyword evidence="1" id="KW-0175">Coiled coil</keyword>
<dbReference type="RefSeq" id="XP_025569142.1">
    <property type="nucleotide sequence ID" value="XM_025715117.1"/>
</dbReference>
<feature type="non-terminal residue" evidence="3">
    <location>
        <position position="158"/>
    </location>
</feature>